<proteinExistence type="predicted"/>
<dbReference type="Proteomes" id="UP001147746">
    <property type="component" value="Unassembled WGS sequence"/>
</dbReference>
<dbReference type="EMBL" id="JAPZBO010000010">
    <property type="protein sequence ID" value="KAJ5299685.1"/>
    <property type="molecule type" value="Genomic_DNA"/>
</dbReference>
<evidence type="ECO:0000256" key="1">
    <source>
        <dbReference type="SAM" id="Coils"/>
    </source>
</evidence>
<evidence type="ECO:0000313" key="3">
    <source>
        <dbReference type="EMBL" id="KAJ5299685.1"/>
    </source>
</evidence>
<dbReference type="PANTHER" id="PTHR45615">
    <property type="entry name" value="MYOSIN HEAVY CHAIN, NON-MUSCLE"/>
    <property type="match status" value="1"/>
</dbReference>
<feature type="coiled-coil region" evidence="1">
    <location>
        <begin position="761"/>
        <end position="863"/>
    </location>
</feature>
<keyword evidence="1" id="KW-0175">Coiled coil</keyword>
<evidence type="ECO:0000313" key="4">
    <source>
        <dbReference type="Proteomes" id="UP001147746"/>
    </source>
</evidence>
<feature type="compositionally biased region" description="Low complexity" evidence="2">
    <location>
        <begin position="949"/>
        <end position="961"/>
    </location>
</feature>
<name>A0A9W9PM65_9EURO</name>
<feature type="region of interest" description="Disordered" evidence="2">
    <location>
        <begin position="918"/>
        <end position="996"/>
    </location>
</feature>
<evidence type="ECO:0000256" key="2">
    <source>
        <dbReference type="SAM" id="MobiDB-lite"/>
    </source>
</evidence>
<gene>
    <name evidence="3" type="ORF">N7476_011242</name>
</gene>
<reference evidence="3" key="1">
    <citation type="submission" date="2022-12" db="EMBL/GenBank/DDBJ databases">
        <authorList>
            <person name="Petersen C."/>
        </authorList>
    </citation>
    <scope>NUCLEOTIDE SEQUENCE</scope>
    <source>
        <strain evidence="3">IBT 21472</strain>
    </source>
</reference>
<dbReference type="PANTHER" id="PTHR45615:SF80">
    <property type="entry name" value="GRIP DOMAIN-CONTAINING PROTEIN"/>
    <property type="match status" value="1"/>
</dbReference>
<sequence>MTESAFLVREIECVVTAPYAPSLQGLNDLAQRVTTSTIDSWALQKPCQVDLLADAFVEGLSRSRVALPLLSVFAHTTVFRDALLQRHPVILDTFLQKAVDAEESEYDPACIALLSSPLPPGVVAPARLASFITKLVHVMAGKPCTETLAPLHSLMNSLQTSPRILDEVPSEVMSNLQSEFTKTLRNLDDHMGNLLCLATFARIASNQKSHGHNQHGSEPPSWLLNIKHFFGAKRGLKTLDLVVLRVILACSSNCNLAPSQIAESIGLAICVLDAVELEQKYAWVSSNSSKIAKLCEKVARDGLDRETQVMGMTFLLSLRPVAALPSQIRDLGLRMLVSSDSRGALGNMPRYLVSRLTASLANCDESIVYEVLRFTVDALKDDSPNRGSLSSLHTAALLLSGLQSTESKPVVSSLLNSVSTKEAIASLFRIYPVIQSQDECRGSEVCYCAYAALKNKILLNLFEIYFAASLSNNGNATDVMLMKSFVDRSARSFADKSCSFSTANSRDFRGSIFLRSTQDFSSAGPPTRDWRSGVAETFMQNAQVSHGNMMKKIGDICFDLERRCYEVEGPLRSVEQERDCHIAENKKLKQQSEELQKQLNQSSHAVACLQHDLSRMGENAESASCRVQELTASIESLNQELEDQRRNFENTLHMERETARSKELDFIATTTEKDDQFEELQAKTRRLQTENEEMRQTLDTASKEITTSSKTSASLQNELDEFKSLLAENKIFCGQKKDEVKHLLTDNEYLRMEIGTMKATVEEQTAEAEKLYSVLRETEAKLQSETENLTRKHGVEISQVESEIAKLKIENSRLQAKMLAAVHDTSKTVQAKDTHIHQLEIKIQSLRNERATKAREFSEAQQHIGRLMGVMGFTAPTTEPPIANKYHHTRTTDAAHSITRRQSEVYDDEATQLAESFDSLASNLQGPSPKRPKGNRRSTILPQAPPKAPAAAPRSISPSTAKSSSRHPLAETDFNTPAKSPRESLKHTQSDGNHLQDFDLDMDLEFSKNFIFTSTAFSGSNDRAPPQ</sequence>
<accession>A0A9W9PM65</accession>
<dbReference type="AlphaFoldDB" id="A0A9W9PM65"/>
<reference evidence="3" key="2">
    <citation type="journal article" date="2023" name="IMA Fungus">
        <title>Comparative genomic study of the Penicillium genus elucidates a diverse pangenome and 15 lateral gene transfer events.</title>
        <authorList>
            <person name="Petersen C."/>
            <person name="Sorensen T."/>
            <person name="Nielsen M.R."/>
            <person name="Sondergaard T.E."/>
            <person name="Sorensen J.L."/>
            <person name="Fitzpatrick D.A."/>
            <person name="Frisvad J.C."/>
            <person name="Nielsen K.L."/>
        </authorList>
    </citation>
    <scope>NUCLEOTIDE SEQUENCE</scope>
    <source>
        <strain evidence="3">IBT 21472</strain>
    </source>
</reference>
<comment type="caution">
    <text evidence="3">The sequence shown here is derived from an EMBL/GenBank/DDBJ whole genome shotgun (WGS) entry which is preliminary data.</text>
</comment>
<organism evidence="3 4">
    <name type="scientific">Penicillium atrosanguineum</name>
    <dbReference type="NCBI Taxonomy" id="1132637"/>
    <lineage>
        <taxon>Eukaryota</taxon>
        <taxon>Fungi</taxon>
        <taxon>Dikarya</taxon>
        <taxon>Ascomycota</taxon>
        <taxon>Pezizomycotina</taxon>
        <taxon>Eurotiomycetes</taxon>
        <taxon>Eurotiomycetidae</taxon>
        <taxon>Eurotiales</taxon>
        <taxon>Aspergillaceae</taxon>
        <taxon>Penicillium</taxon>
    </lineage>
</organism>
<feature type="coiled-coil region" evidence="1">
    <location>
        <begin position="571"/>
        <end position="704"/>
    </location>
</feature>
<feature type="compositionally biased region" description="Basic and acidic residues" evidence="2">
    <location>
        <begin position="980"/>
        <end position="996"/>
    </location>
</feature>
<keyword evidence="4" id="KW-1185">Reference proteome</keyword>
<protein>
    <submittedName>
        <fullName evidence="3">Uncharacterized protein</fullName>
    </submittedName>
</protein>